<evidence type="ECO:0000313" key="2">
    <source>
        <dbReference type="Proteomes" id="UP001597196"/>
    </source>
</evidence>
<proteinExistence type="predicted"/>
<sequence>MNEDRKAKIRDYKLQPTYYGVIQLTNTVTHKIYIDAVPNTKNRWGYYQTNLNNHAYGQTALQRDWDEYGADAFSYAVLWEEKTDDVVNLRHAVKLLKEEWLERLQPFDDRGYNTRPKSR</sequence>
<dbReference type="InterPro" id="IPR035901">
    <property type="entry name" value="GIY-YIG_endonuc_sf"/>
</dbReference>
<keyword evidence="2" id="KW-1185">Reference proteome</keyword>
<dbReference type="SUPFAM" id="SSF82771">
    <property type="entry name" value="GIY-YIG endonuclease"/>
    <property type="match status" value="1"/>
</dbReference>
<name>A0ABW4CIZ6_9LACO</name>
<comment type="caution">
    <text evidence="1">The sequence shown here is derived from an EMBL/GenBank/DDBJ whole genome shotgun (WGS) entry which is preliminary data.</text>
</comment>
<dbReference type="CDD" id="cd10451">
    <property type="entry name" value="GIY-YIG_LuxR_like"/>
    <property type="match status" value="1"/>
</dbReference>
<reference evidence="2" key="1">
    <citation type="journal article" date="2019" name="Int. J. Syst. Evol. Microbiol.">
        <title>The Global Catalogue of Microorganisms (GCM) 10K type strain sequencing project: providing services to taxonomists for standard genome sequencing and annotation.</title>
        <authorList>
            <consortium name="The Broad Institute Genomics Platform"/>
            <consortium name="The Broad Institute Genome Sequencing Center for Infectious Disease"/>
            <person name="Wu L."/>
            <person name="Ma J."/>
        </authorList>
    </citation>
    <scope>NUCLEOTIDE SEQUENCE [LARGE SCALE GENOMIC DNA]</scope>
    <source>
        <strain evidence="2">CCM 8980</strain>
    </source>
</reference>
<dbReference type="EMBL" id="JBHTOC010000008">
    <property type="protein sequence ID" value="MFD1429896.1"/>
    <property type="molecule type" value="Genomic_DNA"/>
</dbReference>
<gene>
    <name evidence="1" type="ORF">ACFQ4P_06505</name>
</gene>
<dbReference type="Proteomes" id="UP001597196">
    <property type="component" value="Unassembled WGS sequence"/>
</dbReference>
<accession>A0ABW4CIZ6</accession>
<organism evidence="1 2">
    <name type="scientific">Lacticaseibacillus mingshuiensis</name>
    <dbReference type="NCBI Taxonomy" id="2799574"/>
    <lineage>
        <taxon>Bacteria</taxon>
        <taxon>Bacillati</taxon>
        <taxon>Bacillota</taxon>
        <taxon>Bacilli</taxon>
        <taxon>Lactobacillales</taxon>
        <taxon>Lactobacillaceae</taxon>
        <taxon>Lacticaseibacillus</taxon>
    </lineage>
</organism>
<protein>
    <submittedName>
        <fullName evidence="1">GIY-YIG nuclease family protein</fullName>
    </submittedName>
</protein>
<dbReference type="Gene3D" id="3.40.1440.10">
    <property type="entry name" value="GIY-YIG endonuclease"/>
    <property type="match status" value="1"/>
</dbReference>
<dbReference type="RefSeq" id="WP_203636939.1">
    <property type="nucleotide sequence ID" value="NZ_BOLR01000014.1"/>
</dbReference>
<evidence type="ECO:0000313" key="1">
    <source>
        <dbReference type="EMBL" id="MFD1429896.1"/>
    </source>
</evidence>